<dbReference type="AlphaFoldDB" id="A0A1B2JID9"/>
<evidence type="ECO:0000256" key="2">
    <source>
        <dbReference type="SAM" id="Phobius"/>
    </source>
</evidence>
<evidence type="ECO:0000256" key="1">
    <source>
        <dbReference type="SAM" id="MobiDB-lite"/>
    </source>
</evidence>
<keyword evidence="4" id="KW-1185">Reference proteome</keyword>
<dbReference type="OrthoDB" id="4082764at2759"/>
<evidence type="ECO:0000313" key="3">
    <source>
        <dbReference type="EMBL" id="ANZ77671.1"/>
    </source>
</evidence>
<keyword evidence="2" id="KW-0812">Transmembrane</keyword>
<dbReference type="EMBL" id="CP014587">
    <property type="protein sequence ID" value="ANZ77671.1"/>
    <property type="molecule type" value="Genomic_DNA"/>
</dbReference>
<keyword evidence="2" id="KW-1133">Transmembrane helix</keyword>
<keyword evidence="2" id="KW-0472">Membrane</keyword>
<reference evidence="3 4" key="1">
    <citation type="submission" date="2016-02" db="EMBL/GenBank/DDBJ databases">
        <title>Comparative genomic and transcriptomic foundation for Pichia pastoris.</title>
        <authorList>
            <person name="Love K.R."/>
            <person name="Shah K.A."/>
            <person name="Whittaker C.A."/>
            <person name="Wu J."/>
            <person name="Bartlett M.C."/>
            <person name="Ma D."/>
            <person name="Leeson R.L."/>
            <person name="Priest M."/>
            <person name="Young S.K."/>
            <person name="Love J.C."/>
        </authorList>
    </citation>
    <scope>NUCLEOTIDE SEQUENCE [LARGE SCALE GENOMIC DNA]</scope>
    <source>
        <strain evidence="3 4">ATCC 28485</strain>
    </source>
</reference>
<evidence type="ECO:0000313" key="4">
    <source>
        <dbReference type="Proteomes" id="UP000094565"/>
    </source>
</evidence>
<protein>
    <submittedName>
        <fullName evidence="3">BA75_04757T0</fullName>
    </submittedName>
</protein>
<gene>
    <name evidence="3" type="ORF">ATY40_BA7504757</name>
</gene>
<feature type="transmembrane region" description="Helical" evidence="2">
    <location>
        <begin position="93"/>
        <end position="114"/>
    </location>
</feature>
<sequence>MVVQKEFDLTVGLSEDKEAVVSYSDLTPEYSTISLNLVIDRRRYLQALLNKKLLWSAPCWVGVLTISVGYGYFKMADYFRYVPLQELISNNNFRYELISTMILAGMVFSVFFALSALKTEYLRADADKLVDESEKAFGFDLKAYSNLPVNTVDEYKALPKSKKNDKELELLENGKNSQIVIYRETPIAVISLVVDKDPTQTNDSSYIIRIQSFGIRRVYVKSGIMKELLIWALFRTRAIVEDLNASEVLVLCDLYSFEKDVIPAFQELTFKKINSSPLKDWLLGGIYGVTKDTWAIGLLADVQDGSSKEAEPIDSKATDGGLRKRN</sequence>
<feature type="transmembrane region" description="Helical" evidence="2">
    <location>
        <begin position="53"/>
        <end position="73"/>
    </location>
</feature>
<dbReference type="InterPro" id="IPR024297">
    <property type="entry name" value="Pho86"/>
</dbReference>
<name>A0A1B2JID9_PICPA</name>
<organism evidence="3 4">
    <name type="scientific">Komagataella pastoris</name>
    <name type="common">Yeast</name>
    <name type="synonym">Pichia pastoris</name>
    <dbReference type="NCBI Taxonomy" id="4922"/>
    <lineage>
        <taxon>Eukaryota</taxon>
        <taxon>Fungi</taxon>
        <taxon>Dikarya</taxon>
        <taxon>Ascomycota</taxon>
        <taxon>Saccharomycotina</taxon>
        <taxon>Pichiomycetes</taxon>
        <taxon>Pichiales</taxon>
        <taxon>Pichiaceae</taxon>
        <taxon>Komagataella</taxon>
    </lineage>
</organism>
<proteinExistence type="predicted"/>
<feature type="compositionally biased region" description="Basic and acidic residues" evidence="1">
    <location>
        <begin position="307"/>
        <end position="317"/>
    </location>
</feature>
<accession>A0A1B2JID9</accession>
<dbReference type="Pfam" id="PF11124">
    <property type="entry name" value="Pho86"/>
    <property type="match status" value="1"/>
</dbReference>
<feature type="region of interest" description="Disordered" evidence="1">
    <location>
        <begin position="307"/>
        <end position="326"/>
    </location>
</feature>
<dbReference type="Proteomes" id="UP000094565">
    <property type="component" value="Chromosome 4"/>
</dbReference>